<dbReference type="AlphaFoldDB" id="A0A7D5L2R1"/>
<dbReference type="Proteomes" id="UP000509750">
    <property type="component" value="Chromosome"/>
</dbReference>
<evidence type="ECO:0000256" key="2">
    <source>
        <dbReference type="SAM" id="Coils"/>
    </source>
</evidence>
<feature type="domain" description="HMA" evidence="3">
    <location>
        <begin position="1"/>
        <end position="65"/>
    </location>
</feature>
<dbReference type="Gene3D" id="3.30.70.100">
    <property type="match status" value="1"/>
</dbReference>
<dbReference type="InterPro" id="IPR036163">
    <property type="entry name" value="HMA_dom_sf"/>
</dbReference>
<dbReference type="OrthoDB" id="44171at2157"/>
<dbReference type="Pfam" id="PF00403">
    <property type="entry name" value="HMA"/>
    <property type="match status" value="1"/>
</dbReference>
<evidence type="ECO:0000313" key="5">
    <source>
        <dbReference type="Proteomes" id="UP000509750"/>
    </source>
</evidence>
<dbReference type="GeneID" id="56028817"/>
<dbReference type="SUPFAM" id="SSF55008">
    <property type="entry name" value="HMA, heavy metal-associated domain"/>
    <property type="match status" value="1"/>
</dbReference>
<protein>
    <submittedName>
        <fullName evidence="4">Heavy-metal-associated domain-containing protein</fullName>
    </submittedName>
</protein>
<dbReference type="PANTHER" id="PTHR22814:SF287">
    <property type="entry name" value="COPPER TRANSPORT PROTEIN ATX1"/>
    <property type="match status" value="1"/>
</dbReference>
<proteinExistence type="predicted"/>
<feature type="coiled-coil region" evidence="2">
    <location>
        <begin position="12"/>
        <end position="39"/>
    </location>
</feature>
<dbReference type="KEGG" id="halg:HUG10_08250"/>
<gene>
    <name evidence="4" type="ORF">HUG10_08250</name>
</gene>
<accession>A0A7D5L2R1</accession>
<reference evidence="4 5" key="1">
    <citation type="submission" date="2020-07" db="EMBL/GenBank/DDBJ databases">
        <title>Gai3-2, isolated from salt lake.</title>
        <authorList>
            <person name="Cui H."/>
            <person name="Shi X."/>
        </authorList>
    </citation>
    <scope>NUCLEOTIDE SEQUENCE [LARGE SCALE GENOMIC DNA]</scope>
    <source>
        <strain evidence="4 5">Gai3-2</strain>
    </source>
</reference>
<dbReference type="EMBL" id="CP058529">
    <property type="protein sequence ID" value="QLG27543.1"/>
    <property type="molecule type" value="Genomic_DNA"/>
</dbReference>
<organism evidence="4 5">
    <name type="scientific">Halorarum halophilum</name>
    <dbReference type="NCBI Taxonomy" id="2743090"/>
    <lineage>
        <taxon>Archaea</taxon>
        <taxon>Methanobacteriati</taxon>
        <taxon>Methanobacteriota</taxon>
        <taxon>Stenosarchaea group</taxon>
        <taxon>Halobacteria</taxon>
        <taxon>Halobacteriales</taxon>
        <taxon>Haloferacaceae</taxon>
        <taxon>Halorarum</taxon>
    </lineage>
</organism>
<evidence type="ECO:0000313" key="4">
    <source>
        <dbReference type="EMBL" id="QLG27543.1"/>
    </source>
</evidence>
<keyword evidence="2" id="KW-0175">Coiled coil</keyword>
<dbReference type="CDD" id="cd00371">
    <property type="entry name" value="HMA"/>
    <property type="match status" value="1"/>
</dbReference>
<dbReference type="PANTHER" id="PTHR22814">
    <property type="entry name" value="COPPER TRANSPORT PROTEIN ATOX1-RELATED"/>
    <property type="match status" value="1"/>
</dbReference>
<dbReference type="PROSITE" id="PS50846">
    <property type="entry name" value="HMA_2"/>
    <property type="match status" value="1"/>
</dbReference>
<dbReference type="RefSeq" id="WP_179169118.1">
    <property type="nucleotide sequence ID" value="NZ_CP058529.1"/>
</dbReference>
<sequence length="65" mass="6833">MTTNLRVTGMTCSGCEENVENALREVEGVEDASADEETDTVTVEGDADPLDLIAAVPDPYEADSA</sequence>
<dbReference type="InterPro" id="IPR006121">
    <property type="entry name" value="HMA_dom"/>
</dbReference>
<name>A0A7D5L2R1_9EURY</name>
<evidence type="ECO:0000259" key="3">
    <source>
        <dbReference type="PROSITE" id="PS50846"/>
    </source>
</evidence>
<dbReference type="GO" id="GO:0046872">
    <property type="term" value="F:metal ion binding"/>
    <property type="evidence" value="ECO:0007669"/>
    <property type="project" value="UniProtKB-KW"/>
</dbReference>
<keyword evidence="5" id="KW-1185">Reference proteome</keyword>
<evidence type="ECO:0000256" key="1">
    <source>
        <dbReference type="ARBA" id="ARBA00022723"/>
    </source>
</evidence>
<keyword evidence="1" id="KW-0479">Metal-binding</keyword>